<keyword evidence="5" id="KW-0046">Antibiotic resistance</keyword>
<dbReference type="InterPro" id="IPR020846">
    <property type="entry name" value="MFS_dom"/>
</dbReference>
<feature type="transmembrane region" description="Helical" evidence="6">
    <location>
        <begin position="265"/>
        <end position="289"/>
    </location>
</feature>
<dbReference type="GO" id="GO:0005886">
    <property type="term" value="C:plasma membrane"/>
    <property type="evidence" value="ECO:0007669"/>
    <property type="project" value="UniProtKB-SubCell"/>
</dbReference>
<evidence type="ECO:0000313" key="8">
    <source>
        <dbReference type="EMBL" id="OIV36113.1"/>
    </source>
</evidence>
<feature type="transmembrane region" description="Helical" evidence="6">
    <location>
        <begin position="99"/>
        <end position="118"/>
    </location>
</feature>
<evidence type="ECO:0000256" key="2">
    <source>
        <dbReference type="ARBA" id="ARBA00022692"/>
    </source>
</evidence>
<evidence type="ECO:0000256" key="5">
    <source>
        <dbReference type="ARBA" id="ARBA00023251"/>
    </source>
</evidence>
<keyword evidence="3 6" id="KW-1133">Transmembrane helix</keyword>
<dbReference type="STRING" id="1428644.BIV57_17910"/>
<dbReference type="GO" id="GO:0022857">
    <property type="term" value="F:transmembrane transporter activity"/>
    <property type="evidence" value="ECO:0007669"/>
    <property type="project" value="InterPro"/>
</dbReference>
<feature type="transmembrane region" description="Helical" evidence="6">
    <location>
        <begin position="397"/>
        <end position="417"/>
    </location>
</feature>
<evidence type="ECO:0000256" key="4">
    <source>
        <dbReference type="ARBA" id="ARBA00023136"/>
    </source>
</evidence>
<dbReference type="EMBL" id="MLCF01000113">
    <property type="protein sequence ID" value="OIV36113.1"/>
    <property type="molecule type" value="Genomic_DNA"/>
</dbReference>
<dbReference type="Gene3D" id="1.20.1250.20">
    <property type="entry name" value="MFS general substrate transporter like domains"/>
    <property type="match status" value="2"/>
</dbReference>
<dbReference type="GO" id="GO:0046677">
    <property type="term" value="P:response to antibiotic"/>
    <property type="evidence" value="ECO:0007669"/>
    <property type="project" value="UniProtKB-KW"/>
</dbReference>
<feature type="transmembrane region" description="Helical" evidence="6">
    <location>
        <begin position="29"/>
        <end position="48"/>
    </location>
</feature>
<feature type="transmembrane region" description="Helical" evidence="6">
    <location>
        <begin position="329"/>
        <end position="350"/>
    </location>
</feature>
<keyword evidence="4 6" id="KW-0472">Membrane</keyword>
<sequence>MGLAALMFAGSSTTLLEFALNLGIPGIEASTGATAAMITVAILGYNLASGAPRILTAKLGDRIGQKAVFRYGLILFIIACAVCALAPSALVLIIGRVTLGFSAALMCPQVFALMRLVYAPGPHLTRSVALYSAISGSAGLAGQLLTGALITFTPPAVGWRLAFTLNAVAGIAALWFVRALPDVRTPHVQSGRLDVLGSLLVSAGLVGITLPLALGSDDGWPLWTWAMIGAGVALIALFAAHQRYRAARGRVPLLDLRVFAHSPGLVPALGSVAVYFVILSGSALGYALYLEARGWSALEVASVFGVLNIGFLCPPLVEKPFRKRFPSVSVAVPGGLLMIAGFGMVGAVALAWSVPLFMAGLVVAGLGMGLSMAAVWDDATAAVPERHAGTGSGLTNTIQENGSALGVAVAGIAYFGARTAALGLVWVSVLLIAAAVAQTGLSWLYGRRMAARERS</sequence>
<protein>
    <recommendedName>
        <fullName evidence="7">Major facilitator superfamily (MFS) profile domain-containing protein</fullName>
    </recommendedName>
</protein>
<feature type="transmembrane region" description="Helical" evidence="6">
    <location>
        <begin position="130"/>
        <end position="152"/>
    </location>
</feature>
<comment type="subcellular location">
    <subcellularLocation>
        <location evidence="1">Cell membrane</location>
        <topology evidence="1">Multi-pass membrane protein</topology>
    </subcellularLocation>
</comment>
<dbReference type="PANTHER" id="PTHR42718">
    <property type="entry name" value="MAJOR FACILITATOR SUPERFAMILY MULTIDRUG TRANSPORTER MFSC"/>
    <property type="match status" value="1"/>
</dbReference>
<dbReference type="PANTHER" id="PTHR42718:SF39">
    <property type="entry name" value="ACTINORHODIN TRANSPORTER-RELATED"/>
    <property type="match status" value="1"/>
</dbReference>
<name>A0A1J7BRP0_9ACTN</name>
<evidence type="ECO:0000256" key="3">
    <source>
        <dbReference type="ARBA" id="ARBA00022989"/>
    </source>
</evidence>
<evidence type="ECO:0000256" key="1">
    <source>
        <dbReference type="ARBA" id="ARBA00004651"/>
    </source>
</evidence>
<dbReference type="Proteomes" id="UP000243342">
    <property type="component" value="Unassembled WGS sequence"/>
</dbReference>
<dbReference type="SUPFAM" id="SSF103473">
    <property type="entry name" value="MFS general substrate transporter"/>
    <property type="match status" value="1"/>
</dbReference>
<evidence type="ECO:0000313" key="9">
    <source>
        <dbReference type="Proteomes" id="UP000243342"/>
    </source>
</evidence>
<feature type="domain" description="Major facilitator superfamily (MFS) profile" evidence="7">
    <location>
        <begin position="1"/>
        <end position="440"/>
    </location>
</feature>
<accession>A0A1J7BRP0</accession>
<evidence type="ECO:0000256" key="6">
    <source>
        <dbReference type="SAM" id="Phobius"/>
    </source>
</evidence>
<reference evidence="8 9" key="1">
    <citation type="submission" date="2016-10" db="EMBL/GenBank/DDBJ databases">
        <title>Genome sequence of Streptomyces gilvigriseus MUSC 26.</title>
        <authorList>
            <person name="Lee L.-H."/>
            <person name="Ser H.-L."/>
        </authorList>
    </citation>
    <scope>NUCLEOTIDE SEQUENCE [LARGE SCALE GENOMIC DNA]</scope>
    <source>
        <strain evidence="8 9">MUSC 26</strain>
    </source>
</reference>
<proteinExistence type="predicted"/>
<keyword evidence="2 6" id="KW-0812">Transmembrane</keyword>
<keyword evidence="9" id="KW-1185">Reference proteome</keyword>
<dbReference type="AlphaFoldDB" id="A0A1J7BRP0"/>
<feature type="transmembrane region" description="Helical" evidence="6">
    <location>
        <begin position="158"/>
        <end position="181"/>
    </location>
</feature>
<evidence type="ECO:0000259" key="7">
    <source>
        <dbReference type="PROSITE" id="PS50850"/>
    </source>
</evidence>
<dbReference type="InterPro" id="IPR011701">
    <property type="entry name" value="MFS"/>
</dbReference>
<feature type="transmembrane region" description="Helical" evidence="6">
    <location>
        <begin position="193"/>
        <end position="214"/>
    </location>
</feature>
<feature type="transmembrane region" description="Helical" evidence="6">
    <location>
        <begin position="423"/>
        <end position="445"/>
    </location>
</feature>
<feature type="transmembrane region" description="Helical" evidence="6">
    <location>
        <begin position="68"/>
        <end position="93"/>
    </location>
</feature>
<dbReference type="Pfam" id="PF07690">
    <property type="entry name" value="MFS_1"/>
    <property type="match status" value="1"/>
</dbReference>
<feature type="transmembrane region" description="Helical" evidence="6">
    <location>
        <begin position="220"/>
        <end position="240"/>
    </location>
</feature>
<gene>
    <name evidence="8" type="ORF">BIV57_17910</name>
</gene>
<dbReference type="InterPro" id="IPR036259">
    <property type="entry name" value="MFS_trans_sf"/>
</dbReference>
<comment type="caution">
    <text evidence="8">The sequence shown here is derived from an EMBL/GenBank/DDBJ whole genome shotgun (WGS) entry which is preliminary data.</text>
</comment>
<feature type="transmembrane region" description="Helical" evidence="6">
    <location>
        <begin position="295"/>
        <end position="317"/>
    </location>
</feature>
<dbReference type="PROSITE" id="PS50850">
    <property type="entry name" value="MFS"/>
    <property type="match status" value="1"/>
</dbReference>
<organism evidence="8 9">
    <name type="scientific">Mangrovactinospora gilvigrisea</name>
    <dbReference type="NCBI Taxonomy" id="1428644"/>
    <lineage>
        <taxon>Bacteria</taxon>
        <taxon>Bacillati</taxon>
        <taxon>Actinomycetota</taxon>
        <taxon>Actinomycetes</taxon>
        <taxon>Kitasatosporales</taxon>
        <taxon>Streptomycetaceae</taxon>
        <taxon>Mangrovactinospora</taxon>
    </lineage>
</organism>
<feature type="transmembrane region" description="Helical" evidence="6">
    <location>
        <begin position="356"/>
        <end position="376"/>
    </location>
</feature>